<evidence type="ECO:0000256" key="5">
    <source>
        <dbReference type="ARBA" id="ARBA00023157"/>
    </source>
</evidence>
<keyword evidence="4" id="KW-0788">Thiol protease</keyword>
<dbReference type="AlphaFoldDB" id="A0AAP0DIK3"/>
<comment type="similarity">
    <text evidence="1">Belongs to the peptidase C1 family.</text>
</comment>
<feature type="domain" description="Peptidase C1A papain C-terminal" evidence="12">
    <location>
        <begin position="132"/>
        <end position="348"/>
    </location>
</feature>
<dbReference type="Gene3D" id="3.90.70.10">
    <property type="entry name" value="Cysteine proteinases"/>
    <property type="match status" value="1"/>
</dbReference>
<dbReference type="Proteomes" id="UP001408789">
    <property type="component" value="Unassembled WGS sequence"/>
</dbReference>
<feature type="signal peptide" evidence="11">
    <location>
        <begin position="1"/>
        <end position="20"/>
    </location>
</feature>
<dbReference type="SMART" id="SM00848">
    <property type="entry name" value="Inhibitor_I29"/>
    <property type="match status" value="1"/>
</dbReference>
<dbReference type="PROSITE" id="PS00139">
    <property type="entry name" value="THIOL_PROTEASE_CYS"/>
    <property type="match status" value="1"/>
</dbReference>
<evidence type="ECO:0000256" key="7">
    <source>
        <dbReference type="ARBA" id="ARBA00058326"/>
    </source>
</evidence>
<dbReference type="InterPro" id="IPR013201">
    <property type="entry name" value="Prot_inhib_I29"/>
</dbReference>
<keyword evidence="10" id="KW-0472">Membrane</keyword>
<dbReference type="InterPro" id="IPR025661">
    <property type="entry name" value="Pept_asp_AS"/>
</dbReference>
<dbReference type="InterPro" id="IPR013128">
    <property type="entry name" value="Peptidase_C1A"/>
</dbReference>
<sequence length="377" mass="42338">MKLPSMAVLLLFVLFSFSSASHISTDTSSSRQRTNDEVNNMYSSWLAKHGKIYSSLEEKERRFQIFKDNLMYIEQHNSGNHSYKLGLNQFADLSVEEYRLLYNRPRNIDSKRKLKNVMSTRDHNSVRSGDVLPDSIDWRTKGALVPIKDQGHCGCCWAFATIGSVEAINQIVTGDLIRLSEQHLVDCDRSHNKGCSGGRRDSAFEFIMGNGGIDLDKNYPYTGKDGTCTNYTRKNVKVVSIDGYVDVSVNNESALQKAVVNQPVTVAIDASSGDFRFYDSGIFDGSCGRDLDHDVLLVGYGTKDGTDYWIVRNSWGEDWGDQGYIRMERNTNEKEGKCGIAMKPSYPLKTGLSPPKMANILVPFLFLFFLQFALSLA</sequence>
<feature type="chain" id="PRO_5042826573" description="Actinidain" evidence="11">
    <location>
        <begin position="21"/>
        <end position="377"/>
    </location>
</feature>
<dbReference type="InterPro" id="IPR000668">
    <property type="entry name" value="Peptidase_C1A_C"/>
</dbReference>
<dbReference type="PANTHER" id="PTHR12411">
    <property type="entry name" value="CYSTEINE PROTEASE FAMILY C1-RELATED"/>
    <property type="match status" value="1"/>
</dbReference>
<dbReference type="Pfam" id="PF08246">
    <property type="entry name" value="Inhibitor_I29"/>
    <property type="match status" value="1"/>
</dbReference>
<dbReference type="SMART" id="SM00645">
    <property type="entry name" value="Pept_C1"/>
    <property type="match status" value="1"/>
</dbReference>
<name>A0AAP0DIK3_9ASTR</name>
<dbReference type="Pfam" id="PF00112">
    <property type="entry name" value="Peptidase_C1"/>
    <property type="match status" value="1"/>
</dbReference>
<dbReference type="SUPFAM" id="SSF54001">
    <property type="entry name" value="Cysteine proteinases"/>
    <property type="match status" value="1"/>
</dbReference>
<evidence type="ECO:0000259" key="12">
    <source>
        <dbReference type="SMART" id="SM00645"/>
    </source>
</evidence>
<protein>
    <recommendedName>
        <fullName evidence="9">Actinidain</fullName>
        <ecNumber evidence="8">3.4.22.14</ecNumber>
    </recommendedName>
</protein>
<evidence type="ECO:0000256" key="11">
    <source>
        <dbReference type="SAM" id="SignalP"/>
    </source>
</evidence>
<dbReference type="GO" id="GO:0006508">
    <property type="term" value="P:proteolysis"/>
    <property type="evidence" value="ECO:0007669"/>
    <property type="project" value="UniProtKB-KW"/>
</dbReference>
<keyword evidence="11" id="KW-0732">Signal</keyword>
<gene>
    <name evidence="14" type="ORF">SSX86_007711</name>
</gene>
<evidence type="ECO:0000256" key="1">
    <source>
        <dbReference type="ARBA" id="ARBA00008455"/>
    </source>
</evidence>
<dbReference type="EC" id="3.4.22.14" evidence="8"/>
<dbReference type="InterPro" id="IPR039417">
    <property type="entry name" value="Peptidase_C1A_papain-like"/>
</dbReference>
<dbReference type="EMBL" id="JBCNJP010000009">
    <property type="protein sequence ID" value="KAK9073387.1"/>
    <property type="molecule type" value="Genomic_DNA"/>
</dbReference>
<comment type="caution">
    <text evidence="14">The sequence shown here is derived from an EMBL/GenBank/DDBJ whole genome shotgun (WGS) entry which is preliminary data.</text>
</comment>
<evidence type="ECO:0000256" key="10">
    <source>
        <dbReference type="SAM" id="Phobius"/>
    </source>
</evidence>
<dbReference type="GO" id="GO:0004197">
    <property type="term" value="F:cysteine-type endopeptidase activity"/>
    <property type="evidence" value="ECO:0007669"/>
    <property type="project" value="UniProtKB-EC"/>
</dbReference>
<keyword evidence="5" id="KW-1015">Disulfide bond</keyword>
<evidence type="ECO:0000256" key="4">
    <source>
        <dbReference type="ARBA" id="ARBA00022807"/>
    </source>
</evidence>
<dbReference type="PRINTS" id="PR00705">
    <property type="entry name" value="PAPAIN"/>
</dbReference>
<evidence type="ECO:0000256" key="9">
    <source>
        <dbReference type="ARBA" id="ARBA00068904"/>
    </source>
</evidence>
<evidence type="ECO:0000313" key="14">
    <source>
        <dbReference type="EMBL" id="KAK9073387.1"/>
    </source>
</evidence>
<evidence type="ECO:0000259" key="13">
    <source>
        <dbReference type="SMART" id="SM00848"/>
    </source>
</evidence>
<keyword evidence="3" id="KW-0378">Hydrolase</keyword>
<evidence type="ECO:0000256" key="6">
    <source>
        <dbReference type="ARBA" id="ARBA00050389"/>
    </source>
</evidence>
<evidence type="ECO:0000256" key="2">
    <source>
        <dbReference type="ARBA" id="ARBA00022670"/>
    </source>
</evidence>
<comment type="catalytic activity">
    <reaction evidence="6">
        <text>Specificity close to that of papain.</text>
        <dbReference type="EC" id="3.4.22.14"/>
    </reaction>
</comment>
<accession>A0AAP0DIK3</accession>
<dbReference type="InterPro" id="IPR000169">
    <property type="entry name" value="Pept_cys_AS"/>
</dbReference>
<dbReference type="InterPro" id="IPR038765">
    <property type="entry name" value="Papain-like_cys_pep_sf"/>
</dbReference>
<proteinExistence type="inferred from homology"/>
<evidence type="ECO:0000256" key="3">
    <source>
        <dbReference type="ARBA" id="ARBA00022801"/>
    </source>
</evidence>
<feature type="transmembrane region" description="Helical" evidence="10">
    <location>
        <begin position="357"/>
        <end position="376"/>
    </location>
</feature>
<reference evidence="14 15" key="1">
    <citation type="submission" date="2024-04" db="EMBL/GenBank/DDBJ databases">
        <title>The reference genome of an endangered Asteraceae, Deinandra increscens subsp. villosa, native to the Central Coast of California.</title>
        <authorList>
            <person name="Guilliams M."/>
            <person name="Hasenstab-Lehman K."/>
            <person name="Meyer R."/>
            <person name="Mcevoy S."/>
        </authorList>
    </citation>
    <scope>NUCLEOTIDE SEQUENCE [LARGE SCALE GENOMIC DNA]</scope>
    <source>
        <tissue evidence="14">Leaf</tissue>
    </source>
</reference>
<keyword evidence="10" id="KW-1133">Transmembrane helix</keyword>
<keyword evidence="10" id="KW-0812">Transmembrane</keyword>
<keyword evidence="2" id="KW-0645">Protease</keyword>
<comment type="function">
    <text evidence="7">Cysteine protease responsible for the cleavage of kiwellin into kissper and KiTH.</text>
</comment>
<dbReference type="FunFam" id="3.90.70.10:FF:000068">
    <property type="entry name" value="Cysteine protease 1"/>
    <property type="match status" value="1"/>
</dbReference>
<feature type="domain" description="Cathepsin propeptide inhibitor" evidence="13">
    <location>
        <begin position="42"/>
        <end position="98"/>
    </location>
</feature>
<keyword evidence="15" id="KW-1185">Reference proteome</keyword>
<organism evidence="14 15">
    <name type="scientific">Deinandra increscens subsp. villosa</name>
    <dbReference type="NCBI Taxonomy" id="3103831"/>
    <lineage>
        <taxon>Eukaryota</taxon>
        <taxon>Viridiplantae</taxon>
        <taxon>Streptophyta</taxon>
        <taxon>Embryophyta</taxon>
        <taxon>Tracheophyta</taxon>
        <taxon>Spermatophyta</taxon>
        <taxon>Magnoliopsida</taxon>
        <taxon>eudicotyledons</taxon>
        <taxon>Gunneridae</taxon>
        <taxon>Pentapetalae</taxon>
        <taxon>asterids</taxon>
        <taxon>campanulids</taxon>
        <taxon>Asterales</taxon>
        <taxon>Asteraceae</taxon>
        <taxon>Asteroideae</taxon>
        <taxon>Heliantheae alliance</taxon>
        <taxon>Madieae</taxon>
        <taxon>Madiinae</taxon>
        <taxon>Deinandra</taxon>
    </lineage>
</organism>
<dbReference type="CDD" id="cd02248">
    <property type="entry name" value="Peptidase_C1A"/>
    <property type="match status" value="1"/>
</dbReference>
<evidence type="ECO:0000256" key="8">
    <source>
        <dbReference type="ARBA" id="ARBA00066502"/>
    </source>
</evidence>
<evidence type="ECO:0000313" key="15">
    <source>
        <dbReference type="Proteomes" id="UP001408789"/>
    </source>
</evidence>
<dbReference type="PROSITE" id="PS00640">
    <property type="entry name" value="THIOL_PROTEASE_ASN"/>
    <property type="match status" value="1"/>
</dbReference>